<keyword evidence="6 7" id="KW-0560">Oxidoreductase</keyword>
<dbReference type="PIRSF" id="PIRSF000332">
    <property type="entry name" value="FMO"/>
    <property type="match status" value="1"/>
</dbReference>
<organism evidence="8 9">
    <name type="scientific">Phaseolus coccineus</name>
    <name type="common">Scarlet runner bean</name>
    <name type="synonym">Phaseolus multiflorus</name>
    <dbReference type="NCBI Taxonomy" id="3886"/>
    <lineage>
        <taxon>Eukaryota</taxon>
        <taxon>Viridiplantae</taxon>
        <taxon>Streptophyta</taxon>
        <taxon>Embryophyta</taxon>
        <taxon>Tracheophyta</taxon>
        <taxon>Spermatophyta</taxon>
        <taxon>Magnoliopsida</taxon>
        <taxon>eudicotyledons</taxon>
        <taxon>Gunneridae</taxon>
        <taxon>Pentapetalae</taxon>
        <taxon>rosids</taxon>
        <taxon>fabids</taxon>
        <taxon>Fabales</taxon>
        <taxon>Fabaceae</taxon>
        <taxon>Papilionoideae</taxon>
        <taxon>50 kb inversion clade</taxon>
        <taxon>NPAAA clade</taxon>
        <taxon>indigoferoid/millettioid clade</taxon>
        <taxon>Phaseoleae</taxon>
        <taxon>Phaseolus</taxon>
    </lineage>
</organism>
<evidence type="ECO:0000256" key="6">
    <source>
        <dbReference type="ARBA" id="ARBA00023002"/>
    </source>
</evidence>
<keyword evidence="9" id="KW-1185">Reference proteome</keyword>
<dbReference type="InterPro" id="IPR020946">
    <property type="entry name" value="Flavin_mOase-like"/>
</dbReference>
<protein>
    <recommendedName>
        <fullName evidence="7">Flavin-containing monooxygenase</fullName>
        <ecNumber evidence="7">1.-.-.-</ecNumber>
    </recommendedName>
</protein>
<dbReference type="GO" id="GO:0004499">
    <property type="term" value="F:N,N-dimethylaniline monooxygenase activity"/>
    <property type="evidence" value="ECO:0007669"/>
    <property type="project" value="InterPro"/>
</dbReference>
<accession>A0AAN9R0Q0</accession>
<dbReference type="InterPro" id="IPR000960">
    <property type="entry name" value="Flavin_mOase"/>
</dbReference>
<dbReference type="Proteomes" id="UP001374584">
    <property type="component" value="Unassembled WGS sequence"/>
</dbReference>
<comment type="cofactor">
    <cofactor evidence="1 7">
        <name>FAD</name>
        <dbReference type="ChEBI" id="CHEBI:57692"/>
    </cofactor>
</comment>
<reference evidence="8 9" key="1">
    <citation type="submission" date="2024-01" db="EMBL/GenBank/DDBJ databases">
        <title>The genomes of 5 underutilized Papilionoideae crops provide insights into root nodulation and disease resistanc.</title>
        <authorList>
            <person name="Jiang F."/>
        </authorList>
    </citation>
    <scope>NUCLEOTIDE SEQUENCE [LARGE SCALE GENOMIC DNA]</scope>
    <source>
        <strain evidence="8">JINMINGXINNONG_FW02</strain>
        <tissue evidence="8">Leaves</tissue>
    </source>
</reference>
<dbReference type="EC" id="1.-.-.-" evidence="7"/>
<dbReference type="PRINTS" id="PR00419">
    <property type="entry name" value="ADXRDTASE"/>
</dbReference>
<comment type="caution">
    <text evidence="8">The sequence shown here is derived from an EMBL/GenBank/DDBJ whole genome shotgun (WGS) entry which is preliminary data.</text>
</comment>
<dbReference type="GO" id="GO:0050661">
    <property type="term" value="F:NADP binding"/>
    <property type="evidence" value="ECO:0007669"/>
    <property type="project" value="InterPro"/>
</dbReference>
<proteinExistence type="inferred from homology"/>
<comment type="similarity">
    <text evidence="2 7">Belongs to the FMO family.</text>
</comment>
<keyword evidence="3 7" id="KW-0285">Flavoprotein</keyword>
<dbReference type="InterPro" id="IPR036188">
    <property type="entry name" value="FAD/NAD-bd_sf"/>
</dbReference>
<sequence length="521" mass="59309">MERRVAIIGAGTSGLVACKYLLEFGFSPTVFEVDDGVGGLWRHTMESTKLQSNKQGYQFMDFPWPSSVKENNPNHNQVLQYLNSYAEHFSLIPYIRFNSKVIDIDYVGGESSEEMKSWEYWGGNGRPFCSKGTWHISVQHTKNLSLEVHKAEFVVLCIGKYSGFPNIPEFPPGQGPEVFNGKVMHSMDYSNLDNETATELVKGKRVTIIGSQKSALDLAAECANANGVTNPCTIIQRTSYWFFPDFNSWGVIVGFLYFNRFAELFVHKPGEPFFLGLLATLLSPMRWGISKVLENILKWKLPLKKYGLVPNHSFLHDLSTCLLGVFPDNFFDKLKEGTILIKNSQSFSFCREGVMIDGESKPIESDLVIFATGYKGDEKIKNIFKSPIFQNYIVGPATSTVPLYREIIHPRIPQLAIIGYADSVSNIFASEIRSLWLLHFLNGNVELPSIRDMEKNVKEWEENMKRYGGTYSWKSCIASWGIWYNDQLCKDIKSNPRRKNGFFAEWFEPYGLTDYVGLTRK</sequence>
<dbReference type="Pfam" id="PF00743">
    <property type="entry name" value="FMO-like"/>
    <property type="match status" value="1"/>
</dbReference>
<dbReference type="InterPro" id="IPR050346">
    <property type="entry name" value="FMO-like"/>
</dbReference>
<evidence type="ECO:0000256" key="7">
    <source>
        <dbReference type="RuleBase" id="RU361177"/>
    </source>
</evidence>
<dbReference type="PROSITE" id="PS51257">
    <property type="entry name" value="PROKAR_LIPOPROTEIN"/>
    <property type="match status" value="1"/>
</dbReference>
<keyword evidence="4 7" id="KW-0274">FAD</keyword>
<dbReference type="PANTHER" id="PTHR23023">
    <property type="entry name" value="DIMETHYLANILINE MONOOXYGENASE"/>
    <property type="match status" value="1"/>
</dbReference>
<keyword evidence="7" id="KW-0503">Monooxygenase</keyword>
<evidence type="ECO:0000313" key="8">
    <source>
        <dbReference type="EMBL" id="KAK7354426.1"/>
    </source>
</evidence>
<evidence type="ECO:0000256" key="2">
    <source>
        <dbReference type="ARBA" id="ARBA00009183"/>
    </source>
</evidence>
<keyword evidence="5" id="KW-0521">NADP</keyword>
<evidence type="ECO:0000256" key="3">
    <source>
        <dbReference type="ARBA" id="ARBA00022630"/>
    </source>
</evidence>
<evidence type="ECO:0000256" key="1">
    <source>
        <dbReference type="ARBA" id="ARBA00001974"/>
    </source>
</evidence>
<dbReference type="EMBL" id="JAYMYR010000007">
    <property type="protein sequence ID" value="KAK7354426.1"/>
    <property type="molecule type" value="Genomic_DNA"/>
</dbReference>
<gene>
    <name evidence="8" type="ORF">VNO80_19889</name>
</gene>
<evidence type="ECO:0000313" key="9">
    <source>
        <dbReference type="Proteomes" id="UP001374584"/>
    </source>
</evidence>
<dbReference type="AlphaFoldDB" id="A0AAN9R0Q0"/>
<dbReference type="FunFam" id="3.50.50.60:FF:000169">
    <property type="entry name" value="Flavin-containing monooxygenase"/>
    <property type="match status" value="1"/>
</dbReference>
<evidence type="ECO:0000256" key="4">
    <source>
        <dbReference type="ARBA" id="ARBA00022827"/>
    </source>
</evidence>
<name>A0AAN9R0Q0_PHACN</name>
<dbReference type="SUPFAM" id="SSF51905">
    <property type="entry name" value="FAD/NAD(P)-binding domain"/>
    <property type="match status" value="2"/>
</dbReference>
<dbReference type="Gene3D" id="3.50.50.60">
    <property type="entry name" value="FAD/NAD(P)-binding domain"/>
    <property type="match status" value="2"/>
</dbReference>
<dbReference type="GO" id="GO:0050660">
    <property type="term" value="F:flavin adenine dinucleotide binding"/>
    <property type="evidence" value="ECO:0007669"/>
    <property type="project" value="InterPro"/>
</dbReference>
<dbReference type="FunFam" id="3.50.50.60:FF:000167">
    <property type="entry name" value="Flavin-containing monooxygenase"/>
    <property type="match status" value="1"/>
</dbReference>
<evidence type="ECO:0000256" key="5">
    <source>
        <dbReference type="ARBA" id="ARBA00022857"/>
    </source>
</evidence>